<keyword evidence="5 7" id="KW-1133">Transmembrane helix</keyword>
<evidence type="ECO:0000259" key="9">
    <source>
        <dbReference type="Pfam" id="PF12704"/>
    </source>
</evidence>
<dbReference type="OrthoDB" id="1522724at2"/>
<dbReference type="GO" id="GO:0044874">
    <property type="term" value="P:lipoprotein localization to outer membrane"/>
    <property type="evidence" value="ECO:0007669"/>
    <property type="project" value="TreeGrafter"/>
</dbReference>
<accession>A0A419W9Z8</accession>
<dbReference type="Proteomes" id="UP000283387">
    <property type="component" value="Unassembled WGS sequence"/>
</dbReference>
<keyword evidence="4 7" id="KW-0812">Transmembrane</keyword>
<evidence type="ECO:0000313" key="11">
    <source>
        <dbReference type="Proteomes" id="UP000283387"/>
    </source>
</evidence>
<sequence>MRLAFHIARRYLVSKKSVNVINLISALSVVGVAVGTMALIVVLSAFNGIDDFIQGMLSSFDPDLKVTATEGKSFALDSPEIKELMQTEGVASFMQVVEDNALLQYDDRQKYGIVKGVEEGYAEFSGLDSMVIDGRFLLNYDNRMFTVIGQGVAVDLGVGLNFVTPIHVYYPKRDAKAALVPQNAFNHDYLFPTGVFSVQQEIDGQYILVPIQFAREIFDLDGRVSSLELKLKPGVEVAELQKKVKELLGPGYKVQDRYEQHEFLYRVMKSEKWTSFLILSFILIIASFNLLGSLTMIILDKKDDIYILESMGGNQTLIRRIFLFEGWLISISGAIIGVFAGIGLVWAQTRFELLKLPGSGAFAISAYPVKLELFDVLATVLIVLTIGFFAAWYPVRSIKG</sequence>
<dbReference type="Pfam" id="PF12704">
    <property type="entry name" value="MacB_PCD"/>
    <property type="match status" value="1"/>
</dbReference>
<evidence type="ECO:0000256" key="3">
    <source>
        <dbReference type="ARBA" id="ARBA00022475"/>
    </source>
</evidence>
<keyword evidence="3" id="KW-1003">Cell membrane</keyword>
<proteinExistence type="inferred from homology"/>
<dbReference type="RefSeq" id="WP_120273474.1">
    <property type="nucleotide sequence ID" value="NZ_RAPN01000001.1"/>
</dbReference>
<evidence type="ECO:0000256" key="2">
    <source>
        <dbReference type="ARBA" id="ARBA00005236"/>
    </source>
</evidence>
<gene>
    <name evidence="10" type="ORF">BC643_2615</name>
</gene>
<evidence type="ECO:0000256" key="5">
    <source>
        <dbReference type="ARBA" id="ARBA00022989"/>
    </source>
</evidence>
<comment type="subcellular location">
    <subcellularLocation>
        <location evidence="1">Cell membrane</location>
        <topology evidence="1">Multi-pass membrane protein</topology>
    </subcellularLocation>
</comment>
<evidence type="ECO:0000256" key="1">
    <source>
        <dbReference type="ARBA" id="ARBA00004651"/>
    </source>
</evidence>
<dbReference type="InterPro" id="IPR025857">
    <property type="entry name" value="MacB_PCD"/>
</dbReference>
<keyword evidence="6 7" id="KW-0472">Membrane</keyword>
<dbReference type="PANTHER" id="PTHR30489">
    <property type="entry name" value="LIPOPROTEIN-RELEASING SYSTEM TRANSMEMBRANE PROTEIN LOLE"/>
    <property type="match status" value="1"/>
</dbReference>
<reference evidence="10 11" key="1">
    <citation type="submission" date="2018-09" db="EMBL/GenBank/DDBJ databases">
        <title>Genomic Encyclopedia of Archaeal and Bacterial Type Strains, Phase II (KMG-II): from individual species to whole genera.</title>
        <authorList>
            <person name="Goeker M."/>
        </authorList>
    </citation>
    <scope>NUCLEOTIDE SEQUENCE [LARGE SCALE GENOMIC DNA]</scope>
    <source>
        <strain evidence="10 11">DSM 27148</strain>
    </source>
</reference>
<evidence type="ECO:0000259" key="8">
    <source>
        <dbReference type="Pfam" id="PF02687"/>
    </source>
</evidence>
<evidence type="ECO:0000256" key="7">
    <source>
        <dbReference type="SAM" id="Phobius"/>
    </source>
</evidence>
<evidence type="ECO:0000256" key="4">
    <source>
        <dbReference type="ARBA" id="ARBA00022692"/>
    </source>
</evidence>
<keyword evidence="11" id="KW-1185">Reference proteome</keyword>
<dbReference type="AlphaFoldDB" id="A0A419W9Z8"/>
<feature type="transmembrane region" description="Helical" evidence="7">
    <location>
        <begin position="276"/>
        <end position="300"/>
    </location>
</feature>
<organism evidence="10 11">
    <name type="scientific">Mangrovibacterium diazotrophicum</name>
    <dbReference type="NCBI Taxonomy" id="1261403"/>
    <lineage>
        <taxon>Bacteria</taxon>
        <taxon>Pseudomonadati</taxon>
        <taxon>Bacteroidota</taxon>
        <taxon>Bacteroidia</taxon>
        <taxon>Marinilabiliales</taxon>
        <taxon>Prolixibacteraceae</taxon>
        <taxon>Mangrovibacterium</taxon>
    </lineage>
</organism>
<feature type="transmembrane region" description="Helical" evidence="7">
    <location>
        <begin position="321"/>
        <end position="347"/>
    </location>
</feature>
<comment type="caution">
    <text evidence="10">The sequence shown here is derived from an EMBL/GenBank/DDBJ whole genome shotgun (WGS) entry which is preliminary data.</text>
</comment>
<feature type="domain" description="ABC3 transporter permease C-terminal" evidence="8">
    <location>
        <begin position="277"/>
        <end position="398"/>
    </location>
</feature>
<evidence type="ECO:0000313" key="10">
    <source>
        <dbReference type="EMBL" id="RKD92244.1"/>
    </source>
</evidence>
<feature type="domain" description="MacB-like periplasmic core" evidence="9">
    <location>
        <begin position="25"/>
        <end position="158"/>
    </location>
</feature>
<comment type="similarity">
    <text evidence="2">Belongs to the ABC-4 integral membrane protein family. LolC/E subfamily.</text>
</comment>
<name>A0A419W9Z8_9BACT</name>
<dbReference type="GO" id="GO:0098797">
    <property type="term" value="C:plasma membrane protein complex"/>
    <property type="evidence" value="ECO:0007669"/>
    <property type="project" value="TreeGrafter"/>
</dbReference>
<keyword evidence="10" id="KW-0449">Lipoprotein</keyword>
<feature type="transmembrane region" description="Helical" evidence="7">
    <location>
        <begin position="20"/>
        <end position="46"/>
    </location>
</feature>
<protein>
    <submittedName>
        <fullName evidence="10">Lipoprotein-releasing system permease protein</fullName>
    </submittedName>
</protein>
<dbReference type="InterPro" id="IPR051447">
    <property type="entry name" value="Lipoprotein-release_system"/>
</dbReference>
<evidence type="ECO:0000256" key="6">
    <source>
        <dbReference type="ARBA" id="ARBA00023136"/>
    </source>
</evidence>
<dbReference type="EMBL" id="RAPN01000001">
    <property type="protein sequence ID" value="RKD92244.1"/>
    <property type="molecule type" value="Genomic_DNA"/>
</dbReference>
<dbReference type="InterPro" id="IPR003838">
    <property type="entry name" value="ABC3_permease_C"/>
</dbReference>
<feature type="transmembrane region" description="Helical" evidence="7">
    <location>
        <begin position="376"/>
        <end position="395"/>
    </location>
</feature>
<dbReference type="Pfam" id="PF02687">
    <property type="entry name" value="FtsX"/>
    <property type="match status" value="1"/>
</dbReference>
<dbReference type="PANTHER" id="PTHR30489:SF0">
    <property type="entry name" value="LIPOPROTEIN-RELEASING SYSTEM TRANSMEMBRANE PROTEIN LOLE"/>
    <property type="match status" value="1"/>
</dbReference>